<evidence type="ECO:0000313" key="13">
    <source>
        <dbReference type="EMBL" id="MTE14003.1"/>
    </source>
</evidence>
<dbReference type="InterPro" id="IPR003008">
    <property type="entry name" value="Tubulin_FtsZ_GTPase"/>
</dbReference>
<dbReference type="InterPro" id="IPR020805">
    <property type="entry name" value="Cell_div_FtsZ_CS"/>
</dbReference>
<dbReference type="InterPro" id="IPR037103">
    <property type="entry name" value="Tubulin/FtsZ-like_C"/>
</dbReference>
<dbReference type="SMART" id="SM00865">
    <property type="entry name" value="Tubulin_C"/>
    <property type="match status" value="1"/>
</dbReference>
<dbReference type="GO" id="GO:0005737">
    <property type="term" value="C:cytoplasm"/>
    <property type="evidence" value="ECO:0007669"/>
    <property type="project" value="UniProtKB-SubCell"/>
</dbReference>
<dbReference type="RefSeq" id="WP_154788436.1">
    <property type="nucleotide sequence ID" value="NZ_WMBB01000006.1"/>
</dbReference>
<dbReference type="GO" id="GO:0043093">
    <property type="term" value="P:FtsZ-dependent cytokinesis"/>
    <property type="evidence" value="ECO:0007669"/>
    <property type="project" value="UniProtKB-UniRule"/>
</dbReference>
<comment type="similarity">
    <text evidence="1 7 9">Belongs to the FtsZ family.</text>
</comment>
<keyword evidence="5 7" id="KW-0717">Septation</keyword>
<dbReference type="NCBIfam" id="TIGR00065">
    <property type="entry name" value="ftsZ"/>
    <property type="match status" value="1"/>
</dbReference>
<dbReference type="SUPFAM" id="SSF55307">
    <property type="entry name" value="Tubulin C-terminal domain-like"/>
    <property type="match status" value="1"/>
</dbReference>
<dbReference type="Pfam" id="PF12327">
    <property type="entry name" value="FtsZ_C"/>
    <property type="match status" value="1"/>
</dbReference>
<keyword evidence="4 7" id="KW-0342">GTP-binding</keyword>
<dbReference type="InterPro" id="IPR000158">
    <property type="entry name" value="Cell_div_FtsZ"/>
</dbReference>
<name>A0A6I3KTB1_9NOCA</name>
<evidence type="ECO:0000256" key="2">
    <source>
        <dbReference type="ARBA" id="ARBA00022618"/>
    </source>
</evidence>
<dbReference type="InterPro" id="IPR036525">
    <property type="entry name" value="Tubulin/FtsZ_GTPase_sf"/>
</dbReference>
<evidence type="ECO:0000313" key="14">
    <source>
        <dbReference type="Proteomes" id="UP000432464"/>
    </source>
</evidence>
<comment type="subcellular location">
    <subcellularLocation>
        <location evidence="7">Cytoplasm</location>
    </subcellularLocation>
    <text evidence="7">Assembles at midcell at the inner surface of the cytoplasmic membrane.</text>
</comment>
<evidence type="ECO:0000256" key="7">
    <source>
        <dbReference type="HAMAP-Rule" id="MF_00909"/>
    </source>
</evidence>
<feature type="compositionally biased region" description="Polar residues" evidence="10">
    <location>
        <begin position="331"/>
        <end position="350"/>
    </location>
</feature>
<dbReference type="InterPro" id="IPR024757">
    <property type="entry name" value="FtsZ_C"/>
</dbReference>
<proteinExistence type="inferred from homology"/>
<keyword evidence="2 7" id="KW-0132">Cell division</keyword>
<dbReference type="PROSITE" id="PS01134">
    <property type="entry name" value="FTSZ_1"/>
    <property type="match status" value="1"/>
</dbReference>
<evidence type="ECO:0000256" key="5">
    <source>
        <dbReference type="ARBA" id="ARBA00023210"/>
    </source>
</evidence>
<keyword evidence="3 7" id="KW-0547">Nucleotide-binding</keyword>
<evidence type="ECO:0000256" key="6">
    <source>
        <dbReference type="ARBA" id="ARBA00023306"/>
    </source>
</evidence>
<dbReference type="PANTHER" id="PTHR30314:SF3">
    <property type="entry name" value="MITOCHONDRIAL DIVISION PROTEIN FSZA"/>
    <property type="match status" value="1"/>
</dbReference>
<gene>
    <name evidence="7 13" type="primary">ftsZ</name>
    <name evidence="13" type="ORF">GLP40_14650</name>
</gene>
<keyword evidence="7" id="KW-0963">Cytoplasm</keyword>
<evidence type="ECO:0000256" key="10">
    <source>
        <dbReference type="SAM" id="MobiDB-lite"/>
    </source>
</evidence>
<feature type="binding site" evidence="7">
    <location>
        <position position="140"/>
    </location>
    <ligand>
        <name>GTP</name>
        <dbReference type="ChEBI" id="CHEBI:37565"/>
    </ligand>
</feature>
<evidence type="ECO:0000256" key="3">
    <source>
        <dbReference type="ARBA" id="ARBA00022741"/>
    </source>
</evidence>
<keyword evidence="6 7" id="KW-0131">Cell cycle</keyword>
<keyword evidence="14" id="KW-1185">Reference proteome</keyword>
<organism evidence="13 14">
    <name type="scientific">Nocardia aurantiaca</name>
    <dbReference type="NCBI Taxonomy" id="2675850"/>
    <lineage>
        <taxon>Bacteria</taxon>
        <taxon>Bacillati</taxon>
        <taxon>Actinomycetota</taxon>
        <taxon>Actinomycetes</taxon>
        <taxon>Mycobacteriales</taxon>
        <taxon>Nocardiaceae</taxon>
        <taxon>Nocardia</taxon>
    </lineage>
</organism>
<feature type="binding site" evidence="7">
    <location>
        <begin position="18"/>
        <end position="22"/>
    </location>
    <ligand>
        <name>GTP</name>
        <dbReference type="ChEBI" id="CHEBI:37565"/>
    </ligand>
</feature>
<dbReference type="PRINTS" id="PR00423">
    <property type="entry name" value="CELLDVISFTSZ"/>
</dbReference>
<feature type="binding site" evidence="7">
    <location>
        <position position="136"/>
    </location>
    <ligand>
        <name>GTP</name>
        <dbReference type="ChEBI" id="CHEBI:37565"/>
    </ligand>
</feature>
<dbReference type="AlphaFoldDB" id="A0A6I3KTB1"/>
<dbReference type="Proteomes" id="UP000432464">
    <property type="component" value="Unassembled WGS sequence"/>
</dbReference>
<feature type="domain" description="Tubulin/FtsZ GTPase" evidence="11">
    <location>
        <begin position="10"/>
        <end position="202"/>
    </location>
</feature>
<dbReference type="GO" id="GO:0005525">
    <property type="term" value="F:GTP binding"/>
    <property type="evidence" value="ECO:0007669"/>
    <property type="project" value="UniProtKB-UniRule"/>
</dbReference>
<dbReference type="CDD" id="cd02201">
    <property type="entry name" value="FtsZ_type1"/>
    <property type="match status" value="1"/>
</dbReference>
<dbReference type="InterPro" id="IPR018316">
    <property type="entry name" value="Tubulin/FtsZ_2-layer-sand-dom"/>
</dbReference>
<feature type="binding site" evidence="7">
    <location>
        <position position="184"/>
    </location>
    <ligand>
        <name>GTP</name>
        <dbReference type="ChEBI" id="CHEBI:37565"/>
    </ligand>
</feature>
<dbReference type="GO" id="GO:0000917">
    <property type="term" value="P:division septum assembly"/>
    <property type="evidence" value="ECO:0007669"/>
    <property type="project" value="UniProtKB-KW"/>
</dbReference>
<evidence type="ECO:0000256" key="8">
    <source>
        <dbReference type="NCBIfam" id="TIGR00065"/>
    </source>
</evidence>
<protein>
    <recommendedName>
        <fullName evidence="7 8">Cell division protein FtsZ</fullName>
    </recommendedName>
</protein>
<comment type="caution">
    <text evidence="13">The sequence shown here is derived from an EMBL/GenBank/DDBJ whole genome shotgun (WGS) entry which is preliminary data.</text>
</comment>
<feature type="domain" description="Tubulin/FtsZ 2-layer sandwich" evidence="12">
    <location>
        <begin position="204"/>
        <end position="321"/>
    </location>
</feature>
<dbReference type="Gene3D" id="3.40.50.1440">
    <property type="entry name" value="Tubulin/FtsZ, GTPase domain"/>
    <property type="match status" value="1"/>
</dbReference>
<comment type="function">
    <text evidence="7 9">Essential cell division protein that forms a contractile ring structure (Z ring) at the future cell division site. The regulation of the ring assembly controls the timing and the location of cell division. One of the functions of the FtsZ ring is to recruit other cell division proteins to the septum to produce a new cell wall between the dividing cells. Binds GTP and shows GTPase activity.</text>
</comment>
<feature type="binding site" evidence="7">
    <location>
        <begin position="105"/>
        <end position="107"/>
    </location>
    <ligand>
        <name>GTP</name>
        <dbReference type="ChEBI" id="CHEBI:37565"/>
    </ligand>
</feature>
<evidence type="ECO:0000259" key="11">
    <source>
        <dbReference type="SMART" id="SM00864"/>
    </source>
</evidence>
<dbReference type="GO" id="GO:0032153">
    <property type="term" value="C:cell division site"/>
    <property type="evidence" value="ECO:0007669"/>
    <property type="project" value="UniProtKB-UniRule"/>
</dbReference>
<comment type="subunit">
    <text evidence="7">Homodimer. Polymerizes to form a dynamic ring structure in a strictly GTP-dependent manner. Interacts directly with several other division proteins.</text>
</comment>
<evidence type="ECO:0000256" key="4">
    <source>
        <dbReference type="ARBA" id="ARBA00023134"/>
    </source>
</evidence>
<feature type="compositionally biased region" description="Low complexity" evidence="10">
    <location>
        <begin position="358"/>
        <end position="373"/>
    </location>
</feature>
<dbReference type="FunFam" id="3.40.50.1440:FF:000001">
    <property type="entry name" value="Cell division protein FtsZ"/>
    <property type="match status" value="1"/>
</dbReference>
<dbReference type="InterPro" id="IPR008280">
    <property type="entry name" value="Tub_FtsZ_C"/>
</dbReference>
<dbReference type="PROSITE" id="PS01135">
    <property type="entry name" value="FTSZ_2"/>
    <property type="match status" value="1"/>
</dbReference>
<dbReference type="SUPFAM" id="SSF52490">
    <property type="entry name" value="Tubulin nucleotide-binding domain-like"/>
    <property type="match status" value="1"/>
</dbReference>
<evidence type="ECO:0000256" key="1">
    <source>
        <dbReference type="ARBA" id="ARBA00009690"/>
    </source>
</evidence>
<sequence>MTPPHNYLAVIKVVGIGGGGVNAVNRMIEQGLKGVEFIAVNTDAQALLMSDADVKLDVGRELTRGLGAGADPEVGRKAAEDHKDEIEEVLKGADMVFVTAGEGGGTGTGGAPVVASIARKLGALTIGVVTRPFSFEGKRRSNQAEAGIQALRESCDTLIVIPNDRLLQLGDAAVSLMDAFRSADEVLLNGVQGITDLITTPGLINVDFADVKSVMSGAGSALMGIGSARGEGRSVKAAEAAINSPLLEASMDGAHGVLLSIAGGSDLGLFEINEAASLVQEAAHIEANIIFGTVIDDSLGDEVRVTVIAAGFDGSGPARRIEPAVGRTFGTASASAGTVSRSTEYTSTRAQEPALSRQEPTPAPAAQTPPVAERGPAPSYSAPRPAVDPTIGANTRNHIQPPDADDDDVDVPYFMRR</sequence>
<dbReference type="SMART" id="SM00864">
    <property type="entry name" value="Tubulin"/>
    <property type="match status" value="1"/>
</dbReference>
<feature type="region of interest" description="Disordered" evidence="10">
    <location>
        <begin position="331"/>
        <end position="417"/>
    </location>
</feature>
<dbReference type="EMBL" id="WMBB01000006">
    <property type="protein sequence ID" value="MTE14003.1"/>
    <property type="molecule type" value="Genomic_DNA"/>
</dbReference>
<dbReference type="PANTHER" id="PTHR30314">
    <property type="entry name" value="CELL DIVISION PROTEIN FTSZ-RELATED"/>
    <property type="match status" value="1"/>
</dbReference>
<accession>A0A6I3KTB1</accession>
<dbReference type="GO" id="GO:0051258">
    <property type="term" value="P:protein polymerization"/>
    <property type="evidence" value="ECO:0007669"/>
    <property type="project" value="UniProtKB-UniRule"/>
</dbReference>
<evidence type="ECO:0000259" key="12">
    <source>
        <dbReference type="SMART" id="SM00865"/>
    </source>
</evidence>
<reference evidence="13 14" key="1">
    <citation type="submission" date="2019-11" db="EMBL/GenBank/DDBJ databases">
        <title>Nocardia sp. nov. CT2-14 isolated from soil.</title>
        <authorList>
            <person name="Kanchanasin P."/>
            <person name="Tanasupawat S."/>
            <person name="Yuki M."/>
            <person name="Kudo T."/>
        </authorList>
    </citation>
    <scope>NUCLEOTIDE SEQUENCE [LARGE SCALE GENOMIC DNA]</scope>
    <source>
        <strain evidence="13 14">CT2-14</strain>
    </source>
</reference>
<evidence type="ECO:0000256" key="9">
    <source>
        <dbReference type="RuleBase" id="RU000631"/>
    </source>
</evidence>
<dbReference type="HAMAP" id="MF_00909">
    <property type="entry name" value="FtsZ"/>
    <property type="match status" value="1"/>
</dbReference>
<dbReference type="Gene3D" id="3.30.1330.20">
    <property type="entry name" value="Tubulin/FtsZ, C-terminal domain"/>
    <property type="match status" value="1"/>
</dbReference>
<dbReference type="GO" id="GO:0003924">
    <property type="term" value="F:GTPase activity"/>
    <property type="evidence" value="ECO:0007669"/>
    <property type="project" value="UniProtKB-UniRule"/>
</dbReference>
<dbReference type="InterPro" id="IPR045061">
    <property type="entry name" value="FtsZ/CetZ"/>
</dbReference>
<dbReference type="Pfam" id="PF00091">
    <property type="entry name" value="Tubulin"/>
    <property type="match status" value="1"/>
</dbReference>